<dbReference type="RefSeq" id="WP_209976111.1">
    <property type="nucleotide sequence ID" value="NZ_JAGGLB010000024.1"/>
</dbReference>
<dbReference type="PANTHER" id="PTHR43649">
    <property type="entry name" value="ARABINOSE-BINDING PROTEIN-RELATED"/>
    <property type="match status" value="1"/>
</dbReference>
<feature type="chain" id="PRO_5045599488" evidence="1">
    <location>
        <begin position="21"/>
        <end position="450"/>
    </location>
</feature>
<dbReference type="EMBL" id="JAGGLB010000024">
    <property type="protein sequence ID" value="MBP1994268.1"/>
    <property type="molecule type" value="Genomic_DNA"/>
</dbReference>
<dbReference type="Proteomes" id="UP001519287">
    <property type="component" value="Unassembled WGS sequence"/>
</dbReference>
<evidence type="ECO:0000313" key="3">
    <source>
        <dbReference type="Proteomes" id="UP001519287"/>
    </source>
</evidence>
<proteinExistence type="predicted"/>
<gene>
    <name evidence="2" type="ORF">J2Z66_005904</name>
</gene>
<organism evidence="2 3">
    <name type="scientific">Paenibacillus eucommiae</name>
    <dbReference type="NCBI Taxonomy" id="1355755"/>
    <lineage>
        <taxon>Bacteria</taxon>
        <taxon>Bacillati</taxon>
        <taxon>Bacillota</taxon>
        <taxon>Bacilli</taxon>
        <taxon>Bacillales</taxon>
        <taxon>Paenibacillaceae</taxon>
        <taxon>Paenibacillus</taxon>
    </lineage>
</organism>
<dbReference type="CDD" id="cd13585">
    <property type="entry name" value="PBP2_TMBP_like"/>
    <property type="match status" value="1"/>
</dbReference>
<keyword evidence="1" id="KW-0732">Signal</keyword>
<keyword evidence="2" id="KW-0762">Sugar transport</keyword>
<dbReference type="InterPro" id="IPR006059">
    <property type="entry name" value="SBP"/>
</dbReference>
<comment type="caution">
    <text evidence="2">The sequence shown here is derived from an EMBL/GenBank/DDBJ whole genome shotgun (WGS) entry which is preliminary data.</text>
</comment>
<name>A0ABS4J362_9BACL</name>
<dbReference type="SUPFAM" id="SSF53850">
    <property type="entry name" value="Periplasmic binding protein-like II"/>
    <property type="match status" value="1"/>
</dbReference>
<protein>
    <submittedName>
        <fullName evidence="2">Multiple sugar transport system substrate-binding protein</fullName>
    </submittedName>
</protein>
<dbReference type="InterPro" id="IPR050490">
    <property type="entry name" value="Bact_solute-bd_prot1"/>
</dbReference>
<accession>A0ABS4J362</accession>
<reference evidence="2 3" key="1">
    <citation type="submission" date="2021-03" db="EMBL/GenBank/DDBJ databases">
        <title>Genomic Encyclopedia of Type Strains, Phase IV (KMG-IV): sequencing the most valuable type-strain genomes for metagenomic binning, comparative biology and taxonomic classification.</title>
        <authorList>
            <person name="Goeker M."/>
        </authorList>
    </citation>
    <scope>NUCLEOTIDE SEQUENCE [LARGE SCALE GENOMIC DNA]</scope>
    <source>
        <strain evidence="2 3">DSM 26048</strain>
    </source>
</reference>
<keyword evidence="2" id="KW-0813">Transport</keyword>
<feature type="signal peptide" evidence="1">
    <location>
        <begin position="1"/>
        <end position="20"/>
    </location>
</feature>
<evidence type="ECO:0000313" key="2">
    <source>
        <dbReference type="EMBL" id="MBP1994268.1"/>
    </source>
</evidence>
<evidence type="ECO:0000256" key="1">
    <source>
        <dbReference type="SAM" id="SignalP"/>
    </source>
</evidence>
<dbReference type="Pfam" id="PF01547">
    <property type="entry name" value="SBP_bac_1"/>
    <property type="match status" value="1"/>
</dbReference>
<keyword evidence="3" id="KW-1185">Reference proteome</keyword>
<sequence length="450" mass="50387">MNKKMVGLAIIIIAMLVATACSSGSDSGGSGKNIEISFTDVAPSPEREKFFNEIIADFEKENTNIKVKLETVPWDQAFAKLTTQGQSKTLPDVVNVYPAWLTTFVPAGYLEPISTQYDNWDKKDNLTAFIKNVTIEKQQREPYKDVYYIPDAFMGGALFIRTDWMKEANLELPKTWDEMFNVAEKLTDPSKNRYGYSFRGARAGFDQIFAYILSVTKGETYEEDGTSVLLRPEALTAFKKYTDMYKKGWAPKDSINWGYQEMVQGFTSGVTGILFQTTEVVATAKASMKDGTWTVIPSPTDVDGNTYGGAGASWGYGISKNSKNKEAAWKFIEFLSKPENNNKYSKLMTLIPIMQDSLKDPELGQGPMKGFIDSLNDPKLIPPADYGKFPELGEFRESFMDAEVQKYLLGTQSAEDTMKHLGDFLTKAQQKFMKDHPDIPVPHAANYTGK</sequence>
<dbReference type="Gene3D" id="3.40.190.10">
    <property type="entry name" value="Periplasmic binding protein-like II"/>
    <property type="match status" value="1"/>
</dbReference>
<dbReference type="PROSITE" id="PS51257">
    <property type="entry name" value="PROKAR_LIPOPROTEIN"/>
    <property type="match status" value="1"/>
</dbReference>
<dbReference type="PANTHER" id="PTHR43649:SF12">
    <property type="entry name" value="DIACETYLCHITOBIOSE BINDING PROTEIN DASA"/>
    <property type="match status" value="1"/>
</dbReference>